<evidence type="ECO:0000256" key="1">
    <source>
        <dbReference type="SAM" id="Phobius"/>
    </source>
</evidence>
<proteinExistence type="predicted"/>
<organism evidence="2 3">
    <name type="scientific">Pythium insidiosum</name>
    <name type="common">Pythiosis disease agent</name>
    <dbReference type="NCBI Taxonomy" id="114742"/>
    <lineage>
        <taxon>Eukaryota</taxon>
        <taxon>Sar</taxon>
        <taxon>Stramenopiles</taxon>
        <taxon>Oomycota</taxon>
        <taxon>Peronosporomycetes</taxon>
        <taxon>Pythiales</taxon>
        <taxon>Pythiaceae</taxon>
        <taxon>Pythium</taxon>
    </lineage>
</organism>
<reference evidence="2" key="1">
    <citation type="submission" date="2021-12" db="EMBL/GenBank/DDBJ databases">
        <title>Prjna785345.</title>
        <authorList>
            <person name="Rujirawat T."/>
            <person name="Krajaejun T."/>
        </authorList>
    </citation>
    <scope>NUCLEOTIDE SEQUENCE</scope>
    <source>
        <strain evidence="2">Pi057C3</strain>
    </source>
</reference>
<accession>A0AAD5QBG8</accession>
<keyword evidence="1" id="KW-0812">Transmembrane</keyword>
<keyword evidence="1" id="KW-0472">Membrane</keyword>
<comment type="caution">
    <text evidence="2">The sequence shown here is derived from an EMBL/GenBank/DDBJ whole genome shotgun (WGS) entry which is preliminary data.</text>
</comment>
<sequence>MMHDNHAPDCAGYLGRCSVDKLALLHDIADTTIRPLEIANIVSIPLIGAVAVVVLVLIPENVNLATKIVKQTLQSYEMGEAVLAFTVRGIAAMMDAKYSSWAARNMAAASAVVHTFAHFKSDHLRIGRYSVEKLQRFELYQLTASPLRVCLVILCSPLPTFLVLMLLDAVPMNDPCFGPSHNTVAFVRSRVGHGVMTYMVLLRVKQALVLDDSIYRKRTLLLIACCVTLTMEAVCIPLAFYWRFPVPFREMIGLPVWMVSIVLYNVVFASKMVATNWRRIRFYLPLVTTQLIFFYVFLGLSVGFSYLSTSAQALMIAMFPFIKVYIKRTVWKYASQLQDISTDVTICMVEVSGALCQTVCLQFVTAPWLAALLILTDAIQAVLEVRAYTNFNYIGDGKRTLLTARKIIECAIIPEDEHEAGVFPYFAHWNSDNAVWTHSQPLLSSFHGARFEKARHASSLDSANARGLLEDVSKTRLRVPNKLCSMIDGVFVSRRDQARILEQTLRLMFSCEVLLFVEYMEVVIPVMYAICLGGEWLLPNNKYNLIVRHMTSSEVDNNIGTAFLYASLELASMLVMYWVMKTRYGISAFYQLAFLLERYWMTLQGKLVGSFIVVVLAVTEHQGTDFSFEFDHCRRG</sequence>
<feature type="transmembrane region" description="Helical" evidence="1">
    <location>
        <begin position="38"/>
        <end position="58"/>
    </location>
</feature>
<feature type="transmembrane region" description="Helical" evidence="1">
    <location>
        <begin position="220"/>
        <end position="240"/>
    </location>
</feature>
<gene>
    <name evidence="2" type="ORF">P43SY_004119</name>
</gene>
<feature type="transmembrane region" description="Helical" evidence="1">
    <location>
        <begin position="558"/>
        <end position="579"/>
    </location>
</feature>
<feature type="transmembrane region" description="Helical" evidence="1">
    <location>
        <begin position="306"/>
        <end position="326"/>
    </location>
</feature>
<feature type="transmembrane region" description="Helical" evidence="1">
    <location>
        <begin position="513"/>
        <end position="538"/>
    </location>
</feature>
<dbReference type="EMBL" id="JAKCXM010000103">
    <property type="protein sequence ID" value="KAJ0402410.1"/>
    <property type="molecule type" value="Genomic_DNA"/>
</dbReference>
<dbReference type="Proteomes" id="UP001209570">
    <property type="component" value="Unassembled WGS sequence"/>
</dbReference>
<feature type="transmembrane region" description="Helical" evidence="1">
    <location>
        <begin position="282"/>
        <end position="300"/>
    </location>
</feature>
<evidence type="ECO:0000313" key="2">
    <source>
        <dbReference type="EMBL" id="KAJ0402410.1"/>
    </source>
</evidence>
<keyword evidence="3" id="KW-1185">Reference proteome</keyword>
<keyword evidence="1" id="KW-1133">Transmembrane helix</keyword>
<evidence type="ECO:0008006" key="4">
    <source>
        <dbReference type="Google" id="ProtNLM"/>
    </source>
</evidence>
<evidence type="ECO:0000313" key="3">
    <source>
        <dbReference type="Proteomes" id="UP001209570"/>
    </source>
</evidence>
<dbReference type="AlphaFoldDB" id="A0AAD5QBG8"/>
<name>A0AAD5QBG8_PYTIN</name>
<protein>
    <recommendedName>
        <fullName evidence="4">Transmembrane protein</fullName>
    </recommendedName>
</protein>
<feature type="transmembrane region" description="Helical" evidence="1">
    <location>
        <begin position="252"/>
        <end position="270"/>
    </location>
</feature>